<evidence type="ECO:0000313" key="1">
    <source>
        <dbReference type="EMBL" id="MBC8750449.1"/>
    </source>
</evidence>
<dbReference type="RefSeq" id="WP_187637393.1">
    <property type="nucleotide sequence ID" value="NZ_VZQQ01000033.1"/>
</dbReference>
<protein>
    <recommendedName>
        <fullName evidence="3">Peptidase</fullName>
    </recommendedName>
</protein>
<organism evidence="1 2">
    <name type="scientific">Paraburkholderia podalyriae</name>
    <dbReference type="NCBI Taxonomy" id="1938811"/>
    <lineage>
        <taxon>Bacteria</taxon>
        <taxon>Pseudomonadati</taxon>
        <taxon>Pseudomonadota</taxon>
        <taxon>Betaproteobacteria</taxon>
        <taxon>Burkholderiales</taxon>
        <taxon>Burkholderiaceae</taxon>
        <taxon>Paraburkholderia</taxon>
    </lineage>
</organism>
<accession>A0ABR7PVZ2</accession>
<proteinExistence type="predicted"/>
<dbReference type="EMBL" id="VZQQ01000033">
    <property type="protein sequence ID" value="MBC8750449.1"/>
    <property type="molecule type" value="Genomic_DNA"/>
</dbReference>
<evidence type="ECO:0008006" key="3">
    <source>
        <dbReference type="Google" id="ProtNLM"/>
    </source>
</evidence>
<name>A0ABR7PVZ2_9BURK</name>
<keyword evidence="2" id="KW-1185">Reference proteome</keyword>
<reference evidence="1 2" key="1">
    <citation type="submission" date="2019-09" db="EMBL/GenBank/DDBJ databases">
        <title>Paraburkholderia podalyriae sp. nov., A South African Podalyria-associated rhizobium.</title>
        <authorList>
            <person name="Mavima L."/>
            <person name="Beukes C.W."/>
            <person name="Palmer M."/>
            <person name="De Meyer S.E."/>
            <person name="James E.K."/>
            <person name="Maluk M."/>
            <person name="Avontuur J.R."/>
            <person name="Chan W.Y."/>
            <person name="Venter S.N."/>
            <person name="Steenkamp E.T."/>
        </authorList>
    </citation>
    <scope>NUCLEOTIDE SEQUENCE [LARGE SCALE GENOMIC DNA]</scope>
    <source>
        <strain evidence="1 2">WC7.3b</strain>
    </source>
</reference>
<dbReference type="Proteomes" id="UP000736373">
    <property type="component" value="Unassembled WGS sequence"/>
</dbReference>
<evidence type="ECO:0000313" key="2">
    <source>
        <dbReference type="Proteomes" id="UP000736373"/>
    </source>
</evidence>
<comment type="caution">
    <text evidence="1">The sequence shown here is derived from an EMBL/GenBank/DDBJ whole genome shotgun (WGS) entry which is preliminary data.</text>
</comment>
<sequence length="105" mass="11206">MLICTGQLAIASIVVSVCLTLVGCKEKPVGERQQETVSLPQLPPPVKATIDQQAQGRTIGEIEKQTARGTTRYAVALGSRDQKQELLIDESGKVVATNAGEEDDD</sequence>
<dbReference type="SUPFAM" id="SSF160574">
    <property type="entry name" value="BT0923-like"/>
    <property type="match status" value="1"/>
</dbReference>
<gene>
    <name evidence="1" type="ORF">F6X42_28820</name>
</gene>